<evidence type="ECO:0000256" key="3">
    <source>
        <dbReference type="ARBA" id="ARBA00023125"/>
    </source>
</evidence>
<keyword evidence="3" id="KW-0238">DNA-binding</keyword>
<dbReference type="InterPro" id="IPR017930">
    <property type="entry name" value="Myb_dom"/>
</dbReference>
<dbReference type="SMART" id="SM00717">
    <property type="entry name" value="SANT"/>
    <property type="match status" value="2"/>
</dbReference>
<dbReference type="PROSITE" id="PS51294">
    <property type="entry name" value="HTH_MYB"/>
    <property type="match status" value="2"/>
</dbReference>
<evidence type="ECO:0000256" key="2">
    <source>
        <dbReference type="ARBA" id="ARBA00022737"/>
    </source>
</evidence>
<evidence type="ECO:0000256" key="4">
    <source>
        <dbReference type="ARBA" id="ARBA00023242"/>
    </source>
</evidence>
<evidence type="ECO:0000256" key="5">
    <source>
        <dbReference type="SAM" id="MobiDB-lite"/>
    </source>
</evidence>
<feature type="domain" description="HTH myb-type" evidence="7">
    <location>
        <begin position="9"/>
        <end position="65"/>
    </location>
</feature>
<proteinExistence type="predicted"/>
<keyword evidence="2" id="KW-0677">Repeat</keyword>
<dbReference type="SUPFAM" id="SSF46689">
    <property type="entry name" value="Homeodomain-like"/>
    <property type="match status" value="1"/>
</dbReference>
<dbReference type="InterPro" id="IPR001005">
    <property type="entry name" value="SANT/Myb"/>
</dbReference>
<dbReference type="CDD" id="cd00167">
    <property type="entry name" value="SANT"/>
    <property type="match status" value="2"/>
</dbReference>
<feature type="domain" description="Myb-like" evidence="6">
    <location>
        <begin position="9"/>
        <end position="61"/>
    </location>
</feature>
<accession>A0AAV7EVW6</accession>
<dbReference type="PANTHER" id="PTHR47994:SF5">
    <property type="entry name" value="F14D16.11-RELATED"/>
    <property type="match status" value="1"/>
</dbReference>
<dbReference type="GO" id="GO:0003677">
    <property type="term" value="F:DNA binding"/>
    <property type="evidence" value="ECO:0007669"/>
    <property type="project" value="UniProtKB-KW"/>
</dbReference>
<comment type="caution">
    <text evidence="8">The sequence shown here is derived from an EMBL/GenBank/DDBJ whole genome shotgun (WGS) entry which is preliminary data.</text>
</comment>
<reference evidence="8 9" key="1">
    <citation type="submission" date="2021-07" db="EMBL/GenBank/DDBJ databases">
        <title>The Aristolochia fimbriata genome: insights into angiosperm evolution, floral development and chemical biosynthesis.</title>
        <authorList>
            <person name="Jiao Y."/>
        </authorList>
    </citation>
    <scope>NUCLEOTIDE SEQUENCE [LARGE SCALE GENOMIC DNA]</scope>
    <source>
        <strain evidence="8">IBCAS-2021</strain>
        <tissue evidence="8">Leaf</tissue>
    </source>
</reference>
<evidence type="ECO:0000313" key="9">
    <source>
        <dbReference type="Proteomes" id="UP000825729"/>
    </source>
</evidence>
<feature type="region of interest" description="Disordered" evidence="5">
    <location>
        <begin position="327"/>
        <end position="369"/>
    </location>
</feature>
<sequence>MGRAPCCDKNGLKKGPWTPEEDQKLIDYIQKHGHGSWRTLPKNAGLARCGKSCRLRWTNYLRPDIKRGRFSFEEEETIIQLHSILGNKWSAIAARLPGRTDNEIKNYWNTHIRKRLLRMGIDPVTHSPRLDLLDLSSILGSSLYNPTQLGLSRLLGMEVPLVNSELLRLATNLLSSQRENPPNLHLPQNNLPENHHHFSTTTTTATTFPTSQVLQAAIHDQDIPVCTTTSNNAQFLNENHQFNMQRPNVETSTVVAGGQNYSHPNVWQESDASASTLNLDNFASLLNHQGYYGNSDVDQALLMDTLADQALINPNYNHNLNFSSVLSTPASSPTNQLHSSSTYMNSSSASQTPLNSSSTHINGSTTEDERDSYCSNMLKFEIPDLLDVNEFM</sequence>
<gene>
    <name evidence="8" type="ORF">H6P81_005693</name>
</gene>
<dbReference type="GO" id="GO:0005634">
    <property type="term" value="C:nucleus"/>
    <property type="evidence" value="ECO:0007669"/>
    <property type="project" value="UniProtKB-SubCell"/>
</dbReference>
<protein>
    <submittedName>
        <fullName evidence="8">Uncharacterized protein</fullName>
    </submittedName>
</protein>
<name>A0AAV7EVW6_ARIFI</name>
<evidence type="ECO:0000313" key="8">
    <source>
        <dbReference type="EMBL" id="KAG9452789.1"/>
    </source>
</evidence>
<dbReference type="InterPro" id="IPR015495">
    <property type="entry name" value="Myb_TF_plants"/>
</dbReference>
<feature type="domain" description="Myb-like" evidence="6">
    <location>
        <begin position="62"/>
        <end position="112"/>
    </location>
</feature>
<comment type="subcellular location">
    <subcellularLocation>
        <location evidence="1">Nucleus</location>
    </subcellularLocation>
</comment>
<dbReference type="Proteomes" id="UP000825729">
    <property type="component" value="Unassembled WGS sequence"/>
</dbReference>
<feature type="domain" description="HTH myb-type" evidence="7">
    <location>
        <begin position="66"/>
        <end position="116"/>
    </location>
</feature>
<dbReference type="PROSITE" id="PS50090">
    <property type="entry name" value="MYB_LIKE"/>
    <property type="match status" value="2"/>
</dbReference>
<dbReference type="Gene3D" id="1.10.10.60">
    <property type="entry name" value="Homeodomain-like"/>
    <property type="match status" value="2"/>
</dbReference>
<dbReference type="InterPro" id="IPR009057">
    <property type="entry name" value="Homeodomain-like_sf"/>
</dbReference>
<evidence type="ECO:0000259" key="6">
    <source>
        <dbReference type="PROSITE" id="PS50090"/>
    </source>
</evidence>
<feature type="compositionally biased region" description="Polar residues" evidence="5">
    <location>
        <begin position="351"/>
        <end position="365"/>
    </location>
</feature>
<feature type="compositionally biased region" description="Low complexity" evidence="5">
    <location>
        <begin position="339"/>
        <end position="350"/>
    </location>
</feature>
<dbReference type="FunFam" id="1.10.10.60:FF:000001">
    <property type="entry name" value="MYB-related transcription factor"/>
    <property type="match status" value="1"/>
</dbReference>
<dbReference type="EMBL" id="JAINDJ010000003">
    <property type="protein sequence ID" value="KAG9452789.1"/>
    <property type="molecule type" value="Genomic_DNA"/>
</dbReference>
<dbReference type="AlphaFoldDB" id="A0AAV7EVW6"/>
<dbReference type="FunFam" id="1.10.10.60:FF:000349">
    <property type="entry name" value="Transcription factor MYB39"/>
    <property type="match status" value="1"/>
</dbReference>
<organism evidence="8 9">
    <name type="scientific">Aristolochia fimbriata</name>
    <name type="common">White veined hardy Dutchman's pipe vine</name>
    <dbReference type="NCBI Taxonomy" id="158543"/>
    <lineage>
        <taxon>Eukaryota</taxon>
        <taxon>Viridiplantae</taxon>
        <taxon>Streptophyta</taxon>
        <taxon>Embryophyta</taxon>
        <taxon>Tracheophyta</taxon>
        <taxon>Spermatophyta</taxon>
        <taxon>Magnoliopsida</taxon>
        <taxon>Magnoliidae</taxon>
        <taxon>Piperales</taxon>
        <taxon>Aristolochiaceae</taxon>
        <taxon>Aristolochia</taxon>
    </lineage>
</organism>
<dbReference type="PANTHER" id="PTHR47994">
    <property type="entry name" value="F14D16.11-RELATED"/>
    <property type="match status" value="1"/>
</dbReference>
<feature type="compositionally biased region" description="Polar residues" evidence="5">
    <location>
        <begin position="327"/>
        <end position="338"/>
    </location>
</feature>
<evidence type="ECO:0000259" key="7">
    <source>
        <dbReference type="PROSITE" id="PS51294"/>
    </source>
</evidence>
<dbReference type="Pfam" id="PF00249">
    <property type="entry name" value="Myb_DNA-binding"/>
    <property type="match status" value="2"/>
</dbReference>
<keyword evidence="9" id="KW-1185">Reference proteome</keyword>
<evidence type="ECO:0000256" key="1">
    <source>
        <dbReference type="ARBA" id="ARBA00004123"/>
    </source>
</evidence>
<keyword evidence="4" id="KW-0539">Nucleus</keyword>